<dbReference type="PROSITE" id="PS00086">
    <property type="entry name" value="CYTOCHROME_P450"/>
    <property type="match status" value="1"/>
</dbReference>
<reference evidence="11" key="1">
    <citation type="journal article" date="2023" name="Mol. Phylogenet. Evol.">
        <title>Genome-scale phylogeny and comparative genomics of the fungal order Sordariales.</title>
        <authorList>
            <person name="Hensen N."/>
            <person name="Bonometti L."/>
            <person name="Westerberg I."/>
            <person name="Brannstrom I.O."/>
            <person name="Guillou S."/>
            <person name="Cros-Aarteil S."/>
            <person name="Calhoun S."/>
            <person name="Haridas S."/>
            <person name="Kuo A."/>
            <person name="Mondo S."/>
            <person name="Pangilinan J."/>
            <person name="Riley R."/>
            <person name="LaButti K."/>
            <person name="Andreopoulos B."/>
            <person name="Lipzen A."/>
            <person name="Chen C."/>
            <person name="Yan M."/>
            <person name="Daum C."/>
            <person name="Ng V."/>
            <person name="Clum A."/>
            <person name="Steindorff A."/>
            <person name="Ohm R.A."/>
            <person name="Martin F."/>
            <person name="Silar P."/>
            <person name="Natvig D.O."/>
            <person name="Lalanne C."/>
            <person name="Gautier V."/>
            <person name="Ament-Velasquez S.L."/>
            <person name="Kruys A."/>
            <person name="Hutchinson M.I."/>
            <person name="Powell A.J."/>
            <person name="Barry K."/>
            <person name="Miller A.N."/>
            <person name="Grigoriev I.V."/>
            <person name="Debuchy R."/>
            <person name="Gladieux P."/>
            <person name="Hiltunen Thoren M."/>
            <person name="Johannesson H."/>
        </authorList>
    </citation>
    <scope>NUCLEOTIDE SEQUENCE</scope>
    <source>
        <strain evidence="11">CBS 958.72</strain>
    </source>
</reference>
<keyword evidence="6 8" id="KW-0408">Iron</keyword>
<evidence type="ECO:0000256" key="2">
    <source>
        <dbReference type="ARBA" id="ARBA00010617"/>
    </source>
</evidence>
<evidence type="ECO:0000256" key="3">
    <source>
        <dbReference type="ARBA" id="ARBA00022617"/>
    </source>
</evidence>
<evidence type="ECO:0000256" key="7">
    <source>
        <dbReference type="ARBA" id="ARBA00023033"/>
    </source>
</evidence>
<dbReference type="InterPro" id="IPR017972">
    <property type="entry name" value="Cyt_P450_CS"/>
</dbReference>
<reference evidence="11" key="2">
    <citation type="submission" date="2023-06" db="EMBL/GenBank/DDBJ databases">
        <authorList>
            <consortium name="Lawrence Berkeley National Laboratory"/>
            <person name="Haridas S."/>
            <person name="Hensen N."/>
            <person name="Bonometti L."/>
            <person name="Westerberg I."/>
            <person name="Brannstrom I.O."/>
            <person name="Guillou S."/>
            <person name="Cros-Aarteil S."/>
            <person name="Calhoun S."/>
            <person name="Kuo A."/>
            <person name="Mondo S."/>
            <person name="Pangilinan J."/>
            <person name="Riley R."/>
            <person name="Labutti K."/>
            <person name="Andreopoulos B."/>
            <person name="Lipzen A."/>
            <person name="Chen C."/>
            <person name="Yanf M."/>
            <person name="Daum C."/>
            <person name="Ng V."/>
            <person name="Clum A."/>
            <person name="Steindorff A."/>
            <person name="Ohm R."/>
            <person name="Martin F."/>
            <person name="Silar P."/>
            <person name="Natvig D."/>
            <person name="Lalanne C."/>
            <person name="Gautier V."/>
            <person name="Ament-Velasquez S.L."/>
            <person name="Kruys A."/>
            <person name="Hutchinson M.I."/>
            <person name="Powell A.J."/>
            <person name="Barry K."/>
            <person name="Miller A.N."/>
            <person name="Grigoriev I.V."/>
            <person name="Debuchy R."/>
            <person name="Gladieux P."/>
            <person name="Thoren M.H."/>
            <person name="Johannesson H."/>
        </authorList>
    </citation>
    <scope>NUCLEOTIDE SEQUENCE</scope>
    <source>
        <strain evidence="11">CBS 958.72</strain>
    </source>
</reference>
<keyword evidence="4 8" id="KW-0479">Metal-binding</keyword>
<dbReference type="PANTHER" id="PTHR24305">
    <property type="entry name" value="CYTOCHROME P450"/>
    <property type="match status" value="1"/>
</dbReference>
<dbReference type="InterPro" id="IPR036396">
    <property type="entry name" value="Cyt_P450_sf"/>
</dbReference>
<keyword evidence="7 9" id="KW-0503">Monooxygenase</keyword>
<gene>
    <name evidence="11" type="ORF">B0T24DRAFT_660292</name>
</gene>
<feature type="region of interest" description="Disordered" evidence="10">
    <location>
        <begin position="268"/>
        <end position="295"/>
    </location>
</feature>
<dbReference type="GO" id="GO:0004497">
    <property type="term" value="F:monooxygenase activity"/>
    <property type="evidence" value="ECO:0007669"/>
    <property type="project" value="UniProtKB-KW"/>
</dbReference>
<protein>
    <submittedName>
        <fullName evidence="11">Cytochrome P450</fullName>
    </submittedName>
</protein>
<comment type="similarity">
    <text evidence="2 9">Belongs to the cytochrome P450 family.</text>
</comment>
<dbReference type="PRINTS" id="PR00465">
    <property type="entry name" value="EP450IV"/>
</dbReference>
<evidence type="ECO:0000256" key="5">
    <source>
        <dbReference type="ARBA" id="ARBA00023002"/>
    </source>
</evidence>
<accession>A0AAE0MZL1</accession>
<keyword evidence="12" id="KW-1185">Reference proteome</keyword>
<keyword evidence="3 8" id="KW-0349">Heme</keyword>
<evidence type="ECO:0000256" key="4">
    <source>
        <dbReference type="ARBA" id="ARBA00022723"/>
    </source>
</evidence>
<dbReference type="Gene3D" id="1.10.630.10">
    <property type="entry name" value="Cytochrome P450"/>
    <property type="match status" value="1"/>
</dbReference>
<dbReference type="GO" id="GO:0020037">
    <property type="term" value="F:heme binding"/>
    <property type="evidence" value="ECO:0007669"/>
    <property type="project" value="InterPro"/>
</dbReference>
<feature type="binding site" description="axial binding residue" evidence="8">
    <location>
        <position position="496"/>
    </location>
    <ligand>
        <name>heme</name>
        <dbReference type="ChEBI" id="CHEBI:30413"/>
    </ligand>
    <ligandPart>
        <name>Fe</name>
        <dbReference type="ChEBI" id="CHEBI:18248"/>
    </ligandPart>
</feature>
<evidence type="ECO:0000256" key="6">
    <source>
        <dbReference type="ARBA" id="ARBA00023004"/>
    </source>
</evidence>
<sequence>MASFLVFAVAMGLAASYLLTRLHRRYQRLRHIKGPILAAFTDLWRARIQFFGPIQPTLLDLHNKYGPVVRVGPNTVSFSDPADMATVFSARSGFAKVRLPFHRACLWIQAESYGGLRAFVGGKSVGSILDMGDDENRAVRRAMGNTFVTKNLLCYEDDVDATLATLLQTLRRRAAAGTPFDLFQLLQLFQLDFLLRMAFSEDPGHLRHERDVIGIAKVTHRRVAHWYAWQPVPALERFVFQNPLWSERLLALLSLLRRTPSLTRWHTEGAARVAARQQQHQQKQEKQQLDEEEDPSHRPDLLARFFAASAAHPSAIRPASLTGLVNSTISAGADTTTSTLATIIYCLAQAPAALAQLRAELAAAGLTFPAGYAAVDATALPYLDAVIKEAMRLFPNFAMLFERVVPDDHGHPADHEGACPACCRLANGKVAVPPGTVVGCAPLVVHRDEAVFGEHADAFRPERWLPKPGEPADAARDRIVAMERTTMAWGLGSRTCLGRHVAEMEMKKVVPNLVSVFDFELCNPKAEMKFEMGVLDGELSPTMVTVSERVIS</sequence>
<proteinExistence type="inferred from homology"/>
<dbReference type="AlphaFoldDB" id="A0AAE0MZL1"/>
<comment type="caution">
    <text evidence="11">The sequence shown here is derived from an EMBL/GenBank/DDBJ whole genome shotgun (WGS) entry which is preliminary data.</text>
</comment>
<dbReference type="GO" id="GO:0016705">
    <property type="term" value="F:oxidoreductase activity, acting on paired donors, with incorporation or reduction of molecular oxygen"/>
    <property type="evidence" value="ECO:0007669"/>
    <property type="project" value="InterPro"/>
</dbReference>
<evidence type="ECO:0000256" key="1">
    <source>
        <dbReference type="ARBA" id="ARBA00001971"/>
    </source>
</evidence>
<dbReference type="EMBL" id="JAULSN010000010">
    <property type="protein sequence ID" value="KAK3362183.1"/>
    <property type="molecule type" value="Genomic_DNA"/>
</dbReference>
<comment type="cofactor">
    <cofactor evidence="1 8">
        <name>heme</name>
        <dbReference type="ChEBI" id="CHEBI:30413"/>
    </cofactor>
</comment>
<dbReference type="InterPro" id="IPR050121">
    <property type="entry name" value="Cytochrome_P450_monoxygenase"/>
</dbReference>
<dbReference type="InterPro" id="IPR002403">
    <property type="entry name" value="Cyt_P450_E_grp-IV"/>
</dbReference>
<dbReference type="GO" id="GO:0044550">
    <property type="term" value="P:secondary metabolite biosynthetic process"/>
    <property type="evidence" value="ECO:0007669"/>
    <property type="project" value="UniProtKB-ARBA"/>
</dbReference>
<evidence type="ECO:0000256" key="8">
    <source>
        <dbReference type="PIRSR" id="PIRSR602403-1"/>
    </source>
</evidence>
<dbReference type="Pfam" id="PF00067">
    <property type="entry name" value="p450"/>
    <property type="match status" value="1"/>
</dbReference>
<evidence type="ECO:0000313" key="12">
    <source>
        <dbReference type="Proteomes" id="UP001287356"/>
    </source>
</evidence>
<evidence type="ECO:0000313" key="11">
    <source>
        <dbReference type="EMBL" id="KAK3362183.1"/>
    </source>
</evidence>
<organism evidence="11 12">
    <name type="scientific">Lasiosphaeria ovina</name>
    <dbReference type="NCBI Taxonomy" id="92902"/>
    <lineage>
        <taxon>Eukaryota</taxon>
        <taxon>Fungi</taxon>
        <taxon>Dikarya</taxon>
        <taxon>Ascomycota</taxon>
        <taxon>Pezizomycotina</taxon>
        <taxon>Sordariomycetes</taxon>
        <taxon>Sordariomycetidae</taxon>
        <taxon>Sordariales</taxon>
        <taxon>Lasiosphaeriaceae</taxon>
        <taxon>Lasiosphaeria</taxon>
    </lineage>
</organism>
<evidence type="ECO:0000256" key="10">
    <source>
        <dbReference type="SAM" id="MobiDB-lite"/>
    </source>
</evidence>
<dbReference type="SUPFAM" id="SSF48264">
    <property type="entry name" value="Cytochrome P450"/>
    <property type="match status" value="1"/>
</dbReference>
<name>A0AAE0MZL1_9PEZI</name>
<feature type="compositionally biased region" description="Basic and acidic residues" evidence="10">
    <location>
        <begin position="282"/>
        <end position="295"/>
    </location>
</feature>
<dbReference type="PANTHER" id="PTHR24305:SF235">
    <property type="entry name" value="CYTOCHROME P450 MONOOXYGENASE APDB-RELATED"/>
    <property type="match status" value="1"/>
</dbReference>
<keyword evidence="5 9" id="KW-0560">Oxidoreductase</keyword>
<evidence type="ECO:0000256" key="9">
    <source>
        <dbReference type="RuleBase" id="RU000461"/>
    </source>
</evidence>
<dbReference type="GO" id="GO:0005506">
    <property type="term" value="F:iron ion binding"/>
    <property type="evidence" value="ECO:0007669"/>
    <property type="project" value="InterPro"/>
</dbReference>
<dbReference type="PRINTS" id="PR00385">
    <property type="entry name" value="P450"/>
</dbReference>
<dbReference type="InterPro" id="IPR001128">
    <property type="entry name" value="Cyt_P450"/>
</dbReference>
<dbReference type="Proteomes" id="UP001287356">
    <property type="component" value="Unassembled WGS sequence"/>
</dbReference>